<dbReference type="Gene3D" id="3.60.21.10">
    <property type="match status" value="1"/>
</dbReference>
<feature type="domain" description="Cyclic nucleotide phosphodiesterase C-terminal" evidence="6">
    <location>
        <begin position="338"/>
        <end position="443"/>
    </location>
</feature>
<organism evidence="7 8">
    <name type="scientific">Paenibacillus mellifer</name>
    <dbReference type="NCBI Taxonomy" id="2937794"/>
    <lineage>
        <taxon>Bacteria</taxon>
        <taxon>Bacillati</taxon>
        <taxon>Bacillota</taxon>
        <taxon>Bacilli</taxon>
        <taxon>Bacillales</taxon>
        <taxon>Paenibacillaceae</taxon>
        <taxon>Paenibacillus</taxon>
    </lineage>
</organism>
<dbReference type="InterPro" id="IPR040869">
    <property type="entry name" value="CNP_C"/>
</dbReference>
<dbReference type="PANTHER" id="PTHR42988:SF2">
    <property type="entry name" value="CYCLIC NUCLEOTIDE PHOSPHODIESTERASE CBUA0032-RELATED"/>
    <property type="match status" value="1"/>
</dbReference>
<dbReference type="PANTHER" id="PTHR42988">
    <property type="entry name" value="PHOSPHOHYDROLASE"/>
    <property type="match status" value="1"/>
</dbReference>
<dbReference type="Pfam" id="PF17839">
    <property type="entry name" value="CNP_C_terminal"/>
    <property type="match status" value="1"/>
</dbReference>
<keyword evidence="1" id="KW-0479">Metal-binding</keyword>
<dbReference type="EMBL" id="JALPRK010000006">
    <property type="protein sequence ID" value="MCK8487323.1"/>
    <property type="molecule type" value="Genomic_DNA"/>
</dbReference>
<keyword evidence="2" id="KW-0378">Hydrolase</keyword>
<evidence type="ECO:0000256" key="2">
    <source>
        <dbReference type="ARBA" id="ARBA00022801"/>
    </source>
</evidence>
<comment type="caution">
    <text evidence="7">The sequence shown here is derived from an EMBL/GenBank/DDBJ whole genome shotgun (WGS) entry which is preliminary data.</text>
</comment>
<evidence type="ECO:0000313" key="7">
    <source>
        <dbReference type="EMBL" id="MCK8487323.1"/>
    </source>
</evidence>
<evidence type="ECO:0000256" key="4">
    <source>
        <dbReference type="ARBA" id="ARBA00025742"/>
    </source>
</evidence>
<dbReference type="RefSeq" id="WP_248551524.1">
    <property type="nucleotide sequence ID" value="NZ_JALPRK010000006.1"/>
</dbReference>
<protein>
    <submittedName>
        <fullName evidence="7">Metallophosphoesterase</fullName>
    </submittedName>
</protein>
<dbReference type="InterPro" id="IPR029052">
    <property type="entry name" value="Metallo-depent_PP-like"/>
</dbReference>
<proteinExistence type="inferred from homology"/>
<dbReference type="AlphaFoldDB" id="A0A9X2BPK7"/>
<feature type="domain" description="Calcineurin-like phosphoesterase" evidence="5">
    <location>
        <begin position="50"/>
        <end position="293"/>
    </location>
</feature>
<dbReference type="InterPro" id="IPR004843">
    <property type="entry name" value="Calcineurin-like_PHP"/>
</dbReference>
<keyword evidence="8" id="KW-1185">Reference proteome</keyword>
<dbReference type="Proteomes" id="UP001139534">
    <property type="component" value="Unassembled WGS sequence"/>
</dbReference>
<dbReference type="InterPro" id="IPR012365">
    <property type="entry name" value="Pesteras_lmo2642"/>
</dbReference>
<gene>
    <name evidence="7" type="ORF">M0651_09080</name>
</gene>
<evidence type="ECO:0000256" key="3">
    <source>
        <dbReference type="ARBA" id="ARBA00023004"/>
    </source>
</evidence>
<dbReference type="PIRSF" id="PIRSF034890">
    <property type="entry name" value="Pesteras_lmo2642"/>
    <property type="match status" value="1"/>
</dbReference>
<evidence type="ECO:0000259" key="5">
    <source>
        <dbReference type="Pfam" id="PF00149"/>
    </source>
</evidence>
<accession>A0A9X2BPK7</accession>
<dbReference type="Pfam" id="PF00149">
    <property type="entry name" value="Metallophos"/>
    <property type="match status" value="1"/>
</dbReference>
<comment type="similarity">
    <text evidence="4">Belongs to the cyclic nucleotide phosphodiesterase class-III family.</text>
</comment>
<dbReference type="GO" id="GO:0016787">
    <property type="term" value="F:hydrolase activity"/>
    <property type="evidence" value="ECO:0007669"/>
    <property type="project" value="UniProtKB-KW"/>
</dbReference>
<sequence>MGVSSADMFRSLKTAVILTAGLSLLGLSGCMASRSSDDLPVKLQAGQPLTLVVASDIHYLSPRLHDDGEAFHTYIQAGDGKLLSYIDPMSEAFAEEVKEQHPAALILSGDLTNNGEKASHEDLAAKLKRIEAAGTQVYVIPGNHDLSNPWARRFKGDSQYKTEAITPEQFVEIYEAFGYHQSISRDTSTLSYLAKVSPDLWLLMLDTSQYDLNEFAGFPQTDGEIPSTTQEWIKDCTRLAGKNGARIVTVMHHNLVDHSTVPIKGFTLNNSKEIVPLFEKLRLNLVLSGHIHIQDIRQTDHGLYDIATSAFSVYPHQYGVMQYDPSDRTINYESTQVDVEAWARKQHVSDGNLTGFAEYSRQFFAEHSYNKSYASLGELPLSEADKTLMARTMSDINLLYFAGKAASGPERERLLASPGYRLWEKADSIFLQGYVQSMLEPKTPDNTKLQMTLQGGLE</sequence>
<evidence type="ECO:0000313" key="8">
    <source>
        <dbReference type="Proteomes" id="UP001139534"/>
    </source>
</evidence>
<dbReference type="SUPFAM" id="SSF56300">
    <property type="entry name" value="Metallo-dependent phosphatases"/>
    <property type="match status" value="1"/>
</dbReference>
<dbReference type="GO" id="GO:0046872">
    <property type="term" value="F:metal ion binding"/>
    <property type="evidence" value="ECO:0007669"/>
    <property type="project" value="UniProtKB-KW"/>
</dbReference>
<dbReference type="InterPro" id="IPR050884">
    <property type="entry name" value="CNP_phosphodiesterase-III"/>
</dbReference>
<dbReference type="Gene3D" id="1.10.246.180">
    <property type="match status" value="1"/>
</dbReference>
<name>A0A9X2BPK7_9BACL</name>
<reference evidence="7" key="1">
    <citation type="submission" date="2022-04" db="EMBL/GenBank/DDBJ databases">
        <authorList>
            <person name="Seo M.-J."/>
        </authorList>
    </citation>
    <scope>NUCLEOTIDE SEQUENCE</scope>
    <source>
        <strain evidence="7">MBLB2552</strain>
    </source>
</reference>
<keyword evidence="3" id="KW-0408">Iron</keyword>
<evidence type="ECO:0000256" key="1">
    <source>
        <dbReference type="ARBA" id="ARBA00022723"/>
    </source>
</evidence>
<evidence type="ECO:0000259" key="6">
    <source>
        <dbReference type="Pfam" id="PF17839"/>
    </source>
</evidence>